<reference evidence="3" key="1">
    <citation type="journal article" date="2019" name="Curr. Biol.">
        <title>Genome Sequence of Striga asiatica Provides Insight into the Evolution of Plant Parasitism.</title>
        <authorList>
            <person name="Yoshida S."/>
            <person name="Kim S."/>
            <person name="Wafula E.K."/>
            <person name="Tanskanen J."/>
            <person name="Kim Y.M."/>
            <person name="Honaas L."/>
            <person name="Yang Z."/>
            <person name="Spallek T."/>
            <person name="Conn C.E."/>
            <person name="Ichihashi Y."/>
            <person name="Cheong K."/>
            <person name="Cui S."/>
            <person name="Der J.P."/>
            <person name="Gundlach H."/>
            <person name="Jiao Y."/>
            <person name="Hori C."/>
            <person name="Ishida J.K."/>
            <person name="Kasahara H."/>
            <person name="Kiba T."/>
            <person name="Kim M.S."/>
            <person name="Koo N."/>
            <person name="Laohavisit A."/>
            <person name="Lee Y.H."/>
            <person name="Lumba S."/>
            <person name="McCourt P."/>
            <person name="Mortimer J.C."/>
            <person name="Mutuku J.M."/>
            <person name="Nomura T."/>
            <person name="Sasaki-Sekimoto Y."/>
            <person name="Seto Y."/>
            <person name="Wang Y."/>
            <person name="Wakatake T."/>
            <person name="Sakakibara H."/>
            <person name="Demura T."/>
            <person name="Yamaguchi S."/>
            <person name="Yoneyama K."/>
            <person name="Manabe R.I."/>
            <person name="Nelson D.C."/>
            <person name="Schulman A.H."/>
            <person name="Timko M.P."/>
            <person name="dePamphilis C.W."/>
            <person name="Choi D."/>
            <person name="Shirasu K."/>
        </authorList>
    </citation>
    <scope>NUCLEOTIDE SEQUENCE [LARGE SCALE GENOMIC DNA]</scope>
    <source>
        <strain evidence="3">cv. UVA1</strain>
    </source>
</reference>
<protein>
    <submittedName>
        <fullName evidence="2">C2H2-like zinc finger protein</fullName>
    </submittedName>
</protein>
<gene>
    <name evidence="2" type="ORF">STAS_14699</name>
</gene>
<accession>A0A5A7PZ98</accession>
<evidence type="ECO:0000256" key="1">
    <source>
        <dbReference type="SAM" id="MobiDB-lite"/>
    </source>
</evidence>
<feature type="region of interest" description="Disordered" evidence="1">
    <location>
        <begin position="30"/>
        <end position="51"/>
    </location>
</feature>
<keyword evidence="3" id="KW-1185">Reference proteome</keyword>
<comment type="caution">
    <text evidence="2">The sequence shown here is derived from an EMBL/GenBank/DDBJ whole genome shotgun (WGS) entry which is preliminary data.</text>
</comment>
<dbReference type="AlphaFoldDB" id="A0A5A7PZ98"/>
<dbReference type="EMBL" id="BKCP01005461">
    <property type="protein sequence ID" value="GER38223.1"/>
    <property type="molecule type" value="Genomic_DNA"/>
</dbReference>
<sequence>MESKNLAIEELLVKLEVARVSVGDRLAQKERAREKASRNHSGSQISRRLASNGVSRSVAASQFVNVGETDEDLIHRKKKSPVARSIQGTTPNQVIQWPLQGDLNTRFFHKGESRNITELSQDMFSVIEAIKVDASEAELLETGGAPIEQLPSDGEDGDTEISIRVKEEWGRLDQTVIHTSESFLFILIFIPF</sequence>
<name>A0A5A7PZ98_STRAF</name>
<dbReference type="Proteomes" id="UP000325081">
    <property type="component" value="Unassembled WGS sequence"/>
</dbReference>
<evidence type="ECO:0000313" key="3">
    <source>
        <dbReference type="Proteomes" id="UP000325081"/>
    </source>
</evidence>
<proteinExistence type="predicted"/>
<evidence type="ECO:0000313" key="2">
    <source>
        <dbReference type="EMBL" id="GER38223.1"/>
    </source>
</evidence>
<organism evidence="2 3">
    <name type="scientific">Striga asiatica</name>
    <name type="common">Asiatic witchweed</name>
    <name type="synonym">Buchnera asiatica</name>
    <dbReference type="NCBI Taxonomy" id="4170"/>
    <lineage>
        <taxon>Eukaryota</taxon>
        <taxon>Viridiplantae</taxon>
        <taxon>Streptophyta</taxon>
        <taxon>Embryophyta</taxon>
        <taxon>Tracheophyta</taxon>
        <taxon>Spermatophyta</taxon>
        <taxon>Magnoliopsida</taxon>
        <taxon>eudicotyledons</taxon>
        <taxon>Gunneridae</taxon>
        <taxon>Pentapetalae</taxon>
        <taxon>asterids</taxon>
        <taxon>lamiids</taxon>
        <taxon>Lamiales</taxon>
        <taxon>Orobanchaceae</taxon>
        <taxon>Buchnereae</taxon>
        <taxon>Striga</taxon>
    </lineage>
</organism>